<evidence type="ECO:0000313" key="2">
    <source>
        <dbReference type="EMBL" id="KAK3687836.1"/>
    </source>
</evidence>
<dbReference type="InterPro" id="IPR016095">
    <property type="entry name" value="Ribosomal_uL1_3-a/b-sand"/>
</dbReference>
<proteinExistence type="predicted"/>
<dbReference type="GO" id="GO:0005840">
    <property type="term" value="C:ribosome"/>
    <property type="evidence" value="ECO:0007669"/>
    <property type="project" value="UniProtKB-KW"/>
</dbReference>
<evidence type="ECO:0000256" key="1">
    <source>
        <dbReference type="SAM" id="MobiDB-lite"/>
    </source>
</evidence>
<dbReference type="InterPro" id="IPR023674">
    <property type="entry name" value="Ribosomal_uL1-like"/>
</dbReference>
<comment type="caution">
    <text evidence="2">The sequence shown here is derived from an EMBL/GenBank/DDBJ whole genome shotgun (WGS) entry which is preliminary data.</text>
</comment>
<dbReference type="SUPFAM" id="SSF56808">
    <property type="entry name" value="Ribosomal protein L1"/>
    <property type="match status" value="1"/>
</dbReference>
<dbReference type="Proteomes" id="UP001270362">
    <property type="component" value="Unassembled WGS sequence"/>
</dbReference>
<keyword evidence="2" id="KW-0689">Ribosomal protein</keyword>
<protein>
    <submittedName>
        <fullName evidence="2">Ribosomal protein L1p/L10e family-domain-containing protein</fullName>
    </submittedName>
</protein>
<reference evidence="2" key="1">
    <citation type="journal article" date="2023" name="Mol. Phylogenet. Evol.">
        <title>Genome-scale phylogeny and comparative genomics of the fungal order Sordariales.</title>
        <authorList>
            <person name="Hensen N."/>
            <person name="Bonometti L."/>
            <person name="Westerberg I."/>
            <person name="Brannstrom I.O."/>
            <person name="Guillou S."/>
            <person name="Cros-Aarteil S."/>
            <person name="Calhoun S."/>
            <person name="Haridas S."/>
            <person name="Kuo A."/>
            <person name="Mondo S."/>
            <person name="Pangilinan J."/>
            <person name="Riley R."/>
            <person name="LaButti K."/>
            <person name="Andreopoulos B."/>
            <person name="Lipzen A."/>
            <person name="Chen C."/>
            <person name="Yan M."/>
            <person name="Daum C."/>
            <person name="Ng V."/>
            <person name="Clum A."/>
            <person name="Steindorff A."/>
            <person name="Ohm R.A."/>
            <person name="Martin F."/>
            <person name="Silar P."/>
            <person name="Natvig D.O."/>
            <person name="Lalanne C."/>
            <person name="Gautier V."/>
            <person name="Ament-Velasquez S.L."/>
            <person name="Kruys A."/>
            <person name="Hutchinson M.I."/>
            <person name="Powell A.J."/>
            <person name="Barry K."/>
            <person name="Miller A.N."/>
            <person name="Grigoriev I.V."/>
            <person name="Debuchy R."/>
            <person name="Gladieux P."/>
            <person name="Hiltunen Thoren M."/>
            <person name="Johannesson H."/>
        </authorList>
    </citation>
    <scope>NUCLEOTIDE SEQUENCE</scope>
    <source>
        <strain evidence="2">CBS 314.62</strain>
    </source>
</reference>
<sequence>MSPSTAVKASDASVSLVNPEQTLKASKALLAHIKKAVATPNASGKQNLLADEESTIAETPIWLTMTTKLHLNDTNRLAPAKIALPHPLNSDNESTICLITADPQRWYKNAVASEQFPEELRKRITRVVDLTHIKAKFKSFEAQRKLFGEHDIFLGDDRIINRLPKALGKTFFKSTVKRPIPIVLMQQREKVDGKRIAAPKGKKAKRDPTENINARPIPEIAAEIQKAIGSALVSLSPTTNTAIKCGYASWEAEKLAENVDKLVSELVERFVPQKWKNVRNFYIKGPETAALPIYQTDELWLDETKVIPDGQEKKPKAEKTEKANIGKKRKSLDAEPEVATIGDAAAEAPREDRPTKKAKKVKAVAAVPESNDDKLDKEIAERKSKLKKQKAAAKKAVDV</sequence>
<reference evidence="2" key="2">
    <citation type="submission" date="2023-06" db="EMBL/GenBank/DDBJ databases">
        <authorList>
            <consortium name="Lawrence Berkeley National Laboratory"/>
            <person name="Haridas S."/>
            <person name="Hensen N."/>
            <person name="Bonometti L."/>
            <person name="Westerberg I."/>
            <person name="Brannstrom I.O."/>
            <person name="Guillou S."/>
            <person name="Cros-Aarteil S."/>
            <person name="Calhoun S."/>
            <person name="Kuo A."/>
            <person name="Mondo S."/>
            <person name="Pangilinan J."/>
            <person name="Riley R."/>
            <person name="Labutti K."/>
            <person name="Andreopoulos B."/>
            <person name="Lipzen A."/>
            <person name="Chen C."/>
            <person name="Yanf M."/>
            <person name="Daum C."/>
            <person name="Ng V."/>
            <person name="Clum A."/>
            <person name="Steindorff A."/>
            <person name="Ohm R."/>
            <person name="Martin F."/>
            <person name="Silar P."/>
            <person name="Natvig D."/>
            <person name="Lalanne C."/>
            <person name="Gautier V."/>
            <person name="Ament-Velasquez S.L."/>
            <person name="Kruys A."/>
            <person name="Hutchinson M.I."/>
            <person name="Powell A.J."/>
            <person name="Barry K."/>
            <person name="Miller A.N."/>
            <person name="Grigoriev I.V."/>
            <person name="Debuchy R."/>
            <person name="Gladieux P."/>
            <person name="Thoren M.H."/>
            <person name="Johannesson H."/>
        </authorList>
    </citation>
    <scope>NUCLEOTIDE SEQUENCE</scope>
    <source>
        <strain evidence="2">CBS 314.62</strain>
    </source>
</reference>
<dbReference type="Pfam" id="PF00687">
    <property type="entry name" value="Ribosomal_L1"/>
    <property type="match status" value="1"/>
</dbReference>
<name>A0AAE0X8J1_9PEZI</name>
<dbReference type="AlphaFoldDB" id="A0AAE0X8J1"/>
<keyword evidence="2" id="KW-0687">Ribonucleoprotein</keyword>
<keyword evidence="3" id="KW-1185">Reference proteome</keyword>
<dbReference type="CDD" id="cd00403">
    <property type="entry name" value="Ribosomal_L1"/>
    <property type="match status" value="1"/>
</dbReference>
<organism evidence="2 3">
    <name type="scientific">Podospora appendiculata</name>
    <dbReference type="NCBI Taxonomy" id="314037"/>
    <lineage>
        <taxon>Eukaryota</taxon>
        <taxon>Fungi</taxon>
        <taxon>Dikarya</taxon>
        <taxon>Ascomycota</taxon>
        <taxon>Pezizomycotina</taxon>
        <taxon>Sordariomycetes</taxon>
        <taxon>Sordariomycetidae</taxon>
        <taxon>Sordariales</taxon>
        <taxon>Podosporaceae</taxon>
        <taxon>Podospora</taxon>
    </lineage>
</organism>
<feature type="compositionally biased region" description="Basic and acidic residues" evidence="1">
    <location>
        <begin position="310"/>
        <end position="324"/>
    </location>
</feature>
<accession>A0AAE0X8J1</accession>
<feature type="region of interest" description="Disordered" evidence="1">
    <location>
        <begin position="310"/>
        <end position="376"/>
    </location>
</feature>
<gene>
    <name evidence="2" type="ORF">B0T22DRAFT_140029</name>
</gene>
<dbReference type="InterPro" id="IPR028364">
    <property type="entry name" value="Ribosomal_uL1/biogenesis"/>
</dbReference>
<dbReference type="EMBL" id="JAULSO010000002">
    <property type="protein sequence ID" value="KAK3687836.1"/>
    <property type="molecule type" value="Genomic_DNA"/>
</dbReference>
<evidence type="ECO:0000313" key="3">
    <source>
        <dbReference type="Proteomes" id="UP001270362"/>
    </source>
</evidence>
<dbReference type="Gene3D" id="3.40.50.790">
    <property type="match status" value="1"/>
</dbReference>